<reference evidence="2 3" key="1">
    <citation type="submission" date="2013-12" db="EMBL/GenBank/DDBJ databases">
        <title>Draft genome of the parsitic nematode Ancylostoma duodenale.</title>
        <authorList>
            <person name="Mitreva M."/>
        </authorList>
    </citation>
    <scope>NUCLEOTIDE SEQUENCE [LARGE SCALE GENOMIC DNA]</scope>
    <source>
        <strain evidence="2 3">Zhejiang</strain>
    </source>
</reference>
<organism evidence="2 3">
    <name type="scientific">Ancylostoma duodenale</name>
    <dbReference type="NCBI Taxonomy" id="51022"/>
    <lineage>
        <taxon>Eukaryota</taxon>
        <taxon>Metazoa</taxon>
        <taxon>Ecdysozoa</taxon>
        <taxon>Nematoda</taxon>
        <taxon>Chromadorea</taxon>
        <taxon>Rhabditida</taxon>
        <taxon>Rhabditina</taxon>
        <taxon>Rhabditomorpha</taxon>
        <taxon>Strongyloidea</taxon>
        <taxon>Ancylostomatidae</taxon>
        <taxon>Ancylostomatinae</taxon>
        <taxon>Ancylostoma</taxon>
    </lineage>
</organism>
<dbReference type="OrthoDB" id="5850875at2759"/>
<evidence type="ECO:0000256" key="1">
    <source>
        <dbReference type="SAM" id="MobiDB-lite"/>
    </source>
</evidence>
<protein>
    <submittedName>
        <fullName evidence="2">Uncharacterized protein</fullName>
    </submittedName>
</protein>
<keyword evidence="3" id="KW-1185">Reference proteome</keyword>
<evidence type="ECO:0000313" key="2">
    <source>
        <dbReference type="EMBL" id="KIH60878.1"/>
    </source>
</evidence>
<proteinExistence type="predicted"/>
<dbReference type="EMBL" id="KN730553">
    <property type="protein sequence ID" value="KIH60878.1"/>
    <property type="molecule type" value="Genomic_DNA"/>
</dbReference>
<name>A0A0C2CVH7_9BILA</name>
<gene>
    <name evidence="2" type="ORF">ANCDUO_08858</name>
</gene>
<dbReference type="Proteomes" id="UP000054047">
    <property type="component" value="Unassembled WGS sequence"/>
</dbReference>
<accession>A0A0C2CVH7</accession>
<evidence type="ECO:0000313" key="3">
    <source>
        <dbReference type="Proteomes" id="UP000054047"/>
    </source>
</evidence>
<dbReference type="AlphaFoldDB" id="A0A0C2CVH7"/>
<sequence length="97" mass="10977">MKTVRKQAGVNARQPRDALPEAPLSKDLQAHEQEITKSAREAECVKKVIAAITHELTLCRKENEELRGELEMLRNNIPTEADTKGCMRNQWPTCGHI</sequence>
<feature type="region of interest" description="Disordered" evidence="1">
    <location>
        <begin position="1"/>
        <end position="32"/>
    </location>
</feature>